<dbReference type="KEGG" id="xbc:ELE36_01035"/>
<dbReference type="Proteomes" id="UP000291562">
    <property type="component" value="Chromosome"/>
</dbReference>
<organism evidence="1 2">
    <name type="scientific">Pseudolysobacter antarcticus</name>
    <dbReference type="NCBI Taxonomy" id="2511995"/>
    <lineage>
        <taxon>Bacteria</taxon>
        <taxon>Pseudomonadati</taxon>
        <taxon>Pseudomonadota</taxon>
        <taxon>Gammaproteobacteria</taxon>
        <taxon>Lysobacterales</taxon>
        <taxon>Rhodanobacteraceae</taxon>
        <taxon>Pseudolysobacter</taxon>
    </lineage>
</organism>
<accession>A0A411HF28</accession>
<dbReference type="EMBL" id="CP035704">
    <property type="protein sequence ID" value="QBB69077.1"/>
    <property type="molecule type" value="Genomic_DNA"/>
</dbReference>
<keyword evidence="2" id="KW-1185">Reference proteome</keyword>
<dbReference type="RefSeq" id="WP_129831332.1">
    <property type="nucleotide sequence ID" value="NZ_CP035704.1"/>
</dbReference>
<name>A0A411HF28_9GAMM</name>
<evidence type="ECO:0000313" key="2">
    <source>
        <dbReference type="Proteomes" id="UP000291562"/>
    </source>
</evidence>
<gene>
    <name evidence="1" type="ORF">ELE36_01035</name>
</gene>
<sequence length="133" mass="15187">MRRLLIPLLIILLPGCASDTKARLLDDTLQSYAATIRWGDWAQAQSLVDPETLKAHPLTSLDLERFRQYKVSFYHEGDPVAVKVGEVQVIVEIGLVNLNTQQERSVIDHQTWHYDEKGKRWVLMSGLPDIAQH</sequence>
<dbReference type="OrthoDB" id="6196416at2"/>
<evidence type="ECO:0000313" key="1">
    <source>
        <dbReference type="EMBL" id="QBB69077.1"/>
    </source>
</evidence>
<proteinExistence type="predicted"/>
<dbReference type="AlphaFoldDB" id="A0A411HF28"/>
<reference evidence="1 2" key="1">
    <citation type="submission" date="2019-01" db="EMBL/GenBank/DDBJ databases">
        <title>Pseudolysobacter antarctica gen. nov., sp. nov., isolated from Fildes Peninsula, Antarctica.</title>
        <authorList>
            <person name="Wei Z."/>
            <person name="Peng F."/>
        </authorList>
    </citation>
    <scope>NUCLEOTIDE SEQUENCE [LARGE SCALE GENOMIC DNA]</scope>
    <source>
        <strain evidence="1 2">AQ6-296</strain>
    </source>
</reference>
<protein>
    <recommendedName>
        <fullName evidence="3">Nuclear transport factor 2 family protein</fullName>
    </recommendedName>
</protein>
<evidence type="ECO:0008006" key="3">
    <source>
        <dbReference type="Google" id="ProtNLM"/>
    </source>
</evidence>